<proteinExistence type="predicted"/>
<dbReference type="EMBL" id="BMXR01000014">
    <property type="protein sequence ID" value="GGX70797.1"/>
    <property type="molecule type" value="Genomic_DNA"/>
</dbReference>
<dbReference type="InterPro" id="IPR007746">
    <property type="entry name" value="MerE"/>
</dbReference>
<gene>
    <name evidence="2" type="primary">merE</name>
    <name evidence="2" type="ORF">GCM10007392_42850</name>
</gene>
<feature type="transmembrane region" description="Helical" evidence="1">
    <location>
        <begin position="21"/>
        <end position="40"/>
    </location>
</feature>
<dbReference type="Proteomes" id="UP000626148">
    <property type="component" value="Unassembled WGS sequence"/>
</dbReference>
<dbReference type="Pfam" id="PF05052">
    <property type="entry name" value="MerE"/>
    <property type="match status" value="1"/>
</dbReference>
<name>A0A918KQN3_9GAMM</name>
<evidence type="ECO:0000256" key="1">
    <source>
        <dbReference type="SAM" id="Phobius"/>
    </source>
</evidence>
<dbReference type="GO" id="GO:0015097">
    <property type="term" value="F:mercury ion transmembrane transporter activity"/>
    <property type="evidence" value="ECO:0007669"/>
    <property type="project" value="InterPro"/>
</dbReference>
<keyword evidence="1" id="KW-0472">Membrane</keyword>
<protein>
    <submittedName>
        <fullName evidence="2">Mercury resistance protein</fullName>
    </submittedName>
</protein>
<keyword evidence="1" id="KW-0812">Transmembrane</keyword>
<evidence type="ECO:0000313" key="3">
    <source>
        <dbReference type="Proteomes" id="UP000626148"/>
    </source>
</evidence>
<comment type="caution">
    <text evidence="2">The sequence shown here is derived from an EMBL/GenBank/DDBJ whole genome shotgun (WGS) entry which is preliminary data.</text>
</comment>
<keyword evidence="1" id="KW-1133">Transmembrane helix</keyword>
<dbReference type="NCBIfam" id="NF010310">
    <property type="entry name" value="PRK13747.1"/>
    <property type="match status" value="1"/>
</dbReference>
<organism evidence="2 3">
    <name type="scientific">Saccharospirillum salsuginis</name>
    <dbReference type="NCBI Taxonomy" id="418750"/>
    <lineage>
        <taxon>Bacteria</taxon>
        <taxon>Pseudomonadati</taxon>
        <taxon>Pseudomonadota</taxon>
        <taxon>Gammaproteobacteria</taxon>
        <taxon>Oceanospirillales</taxon>
        <taxon>Saccharospirillaceae</taxon>
        <taxon>Saccharospirillum</taxon>
    </lineage>
</organism>
<feature type="transmembrane region" description="Helical" evidence="1">
    <location>
        <begin position="52"/>
        <end position="72"/>
    </location>
</feature>
<keyword evidence="3" id="KW-1185">Reference proteome</keyword>
<dbReference type="AlphaFoldDB" id="A0A918KQN3"/>
<accession>A0A918KQN3</accession>
<dbReference type="GO" id="GO:0016020">
    <property type="term" value="C:membrane"/>
    <property type="evidence" value="ECO:0007669"/>
    <property type="project" value="InterPro"/>
</dbReference>
<reference evidence="2" key="2">
    <citation type="submission" date="2020-09" db="EMBL/GenBank/DDBJ databases">
        <authorList>
            <person name="Sun Q."/>
            <person name="Kim S."/>
        </authorList>
    </citation>
    <scope>NUCLEOTIDE SEQUENCE</scope>
    <source>
        <strain evidence="2">KCTC 22169</strain>
    </source>
</reference>
<dbReference type="RefSeq" id="WP_189612631.1">
    <property type="nucleotide sequence ID" value="NZ_BMXR01000014.1"/>
</dbReference>
<sequence>MNKPARPSSVDKQPSLGTYAWGVLAALTCPCHLPLVALALAGTSFGAILMDYILVAAGLLVALFGLSLYMAMSRSR</sequence>
<evidence type="ECO:0000313" key="2">
    <source>
        <dbReference type="EMBL" id="GGX70797.1"/>
    </source>
</evidence>
<reference evidence="2" key="1">
    <citation type="journal article" date="2014" name="Int. J. Syst. Evol. Microbiol.">
        <title>Complete genome sequence of Corynebacterium casei LMG S-19264T (=DSM 44701T), isolated from a smear-ripened cheese.</title>
        <authorList>
            <consortium name="US DOE Joint Genome Institute (JGI-PGF)"/>
            <person name="Walter F."/>
            <person name="Albersmeier A."/>
            <person name="Kalinowski J."/>
            <person name="Ruckert C."/>
        </authorList>
    </citation>
    <scope>NUCLEOTIDE SEQUENCE</scope>
    <source>
        <strain evidence="2">KCTC 22169</strain>
    </source>
</reference>